<organism evidence="2 3">
    <name type="scientific">Glossina palpalis gambiensis</name>
    <dbReference type="NCBI Taxonomy" id="67801"/>
    <lineage>
        <taxon>Eukaryota</taxon>
        <taxon>Metazoa</taxon>
        <taxon>Ecdysozoa</taxon>
        <taxon>Arthropoda</taxon>
        <taxon>Hexapoda</taxon>
        <taxon>Insecta</taxon>
        <taxon>Pterygota</taxon>
        <taxon>Neoptera</taxon>
        <taxon>Endopterygota</taxon>
        <taxon>Diptera</taxon>
        <taxon>Brachycera</taxon>
        <taxon>Muscomorpha</taxon>
        <taxon>Hippoboscoidea</taxon>
        <taxon>Glossinidae</taxon>
        <taxon>Glossina</taxon>
    </lineage>
</organism>
<dbReference type="VEuPathDB" id="VectorBase:GPPI010021"/>
<reference evidence="3" key="1">
    <citation type="submission" date="2015-01" db="EMBL/GenBank/DDBJ databases">
        <authorList>
            <person name="Aksoy S."/>
            <person name="Warren W."/>
            <person name="Wilson R.K."/>
        </authorList>
    </citation>
    <scope>NUCLEOTIDE SEQUENCE [LARGE SCALE GENOMIC DNA]</scope>
    <source>
        <strain evidence="3">IAEA</strain>
    </source>
</reference>
<evidence type="ECO:0000256" key="1">
    <source>
        <dbReference type="SAM" id="Phobius"/>
    </source>
</evidence>
<reference evidence="2" key="2">
    <citation type="submission" date="2020-05" db="UniProtKB">
        <authorList>
            <consortium name="EnsemblMetazoa"/>
        </authorList>
    </citation>
    <scope>IDENTIFICATION</scope>
    <source>
        <strain evidence="2">IAEA</strain>
    </source>
</reference>
<accession>A0A1B0AVI1</accession>
<feature type="transmembrane region" description="Helical" evidence="1">
    <location>
        <begin position="477"/>
        <end position="501"/>
    </location>
</feature>
<evidence type="ECO:0000313" key="2">
    <source>
        <dbReference type="EnsemblMetazoa" id="GPPI010021-PA"/>
    </source>
</evidence>
<sequence length="507" mass="52410">KIYYHFCKRLVARRIGRCSVGAAKTLFADFRALSEAEVFRNAAAPVLKAVVAVLVAATGEGNIFVKASVVVALKVKPLPEGVGVSFDFVVLPKRFPAEGPLPKANTVFGCEVVLFADKDANVLFSVLESGTDVLLDWFPNANVPVPADVLPKVNGLNDKLLEAPKIVAVGFDAIEPNVVPVLKKLKVLVSALVITGAGEPKEKLFCTTLCCALAVGTTLCAEPKLKLSEDVTVGVNAFALVTSLGGAPKKNVGLESLLGAAIVCELLKTDVVRGALTALLGVALKLKALVVTVAAEGLIPCSVVLLEPKLNGVSGAVLACVLVSTELSAKPIFKFVVAIVVVVVVVGKIGGLLDITSFLSIAALSAELILKPHNFGVVDNIATGVVNAVVVMLSVLKFCCDFIPVNGEVNVGFVEIVVVILAVALFNAELKLKPPSRGIVGSFATSSETFVSIAAVGVLLLTLLLCGVSFIPTSGEVVVVGFFGEVTAAVTIDVATGAVTIDVGIIK</sequence>
<keyword evidence="3" id="KW-1185">Reference proteome</keyword>
<dbReference type="EMBL" id="JXJN01004255">
    <property type="status" value="NOT_ANNOTATED_CDS"/>
    <property type="molecule type" value="Genomic_DNA"/>
</dbReference>
<keyword evidence="1" id="KW-0812">Transmembrane</keyword>
<proteinExistence type="predicted"/>
<dbReference type="AlphaFoldDB" id="A0A1B0AVI1"/>
<evidence type="ECO:0000313" key="3">
    <source>
        <dbReference type="Proteomes" id="UP000092460"/>
    </source>
</evidence>
<feature type="transmembrane region" description="Helical" evidence="1">
    <location>
        <begin position="335"/>
        <end position="364"/>
    </location>
</feature>
<keyword evidence="1" id="KW-1133">Transmembrane helix</keyword>
<dbReference type="EnsemblMetazoa" id="GPPI010021-RA">
    <property type="protein sequence ID" value="GPPI010021-PA"/>
    <property type="gene ID" value="GPPI010021"/>
</dbReference>
<feature type="transmembrane region" description="Helical" evidence="1">
    <location>
        <begin position="385"/>
        <end position="405"/>
    </location>
</feature>
<keyword evidence="1" id="KW-0472">Membrane</keyword>
<protein>
    <submittedName>
        <fullName evidence="2">Uncharacterized protein</fullName>
    </submittedName>
</protein>
<dbReference type="Proteomes" id="UP000092460">
    <property type="component" value="Unassembled WGS sequence"/>
</dbReference>
<feature type="transmembrane region" description="Helical" evidence="1">
    <location>
        <begin position="411"/>
        <end position="428"/>
    </location>
</feature>
<name>A0A1B0AVI1_9MUSC</name>
<feature type="transmembrane region" description="Helical" evidence="1">
    <location>
        <begin position="449"/>
        <end position="471"/>
    </location>
</feature>